<dbReference type="EMBL" id="RCMG01000861">
    <property type="protein sequence ID" value="KAG2844477.1"/>
    <property type="molecule type" value="Genomic_DNA"/>
</dbReference>
<dbReference type="Proteomes" id="UP000735874">
    <property type="component" value="Unassembled WGS sequence"/>
</dbReference>
<reference evidence="3" key="1">
    <citation type="submission" date="2018-05" db="EMBL/GenBank/DDBJ databases">
        <title>Effector identification in a new, highly contiguous assembly of the strawberry crown rot pathogen Phytophthora cactorum.</title>
        <authorList>
            <person name="Armitage A.D."/>
            <person name="Nellist C.F."/>
            <person name="Bates H."/>
            <person name="Vickerstaff R.J."/>
            <person name="Harrison R.J."/>
        </authorList>
    </citation>
    <scope>NUCLEOTIDE SEQUENCE</scope>
    <source>
        <strain evidence="1">15-7</strain>
        <strain evidence="2">P415</strain>
        <strain evidence="3">P421</strain>
    </source>
</reference>
<accession>A0A8T1H8P0</accession>
<evidence type="ECO:0000313" key="4">
    <source>
        <dbReference type="Proteomes" id="UP000760860"/>
    </source>
</evidence>
<dbReference type="Proteomes" id="UP000760860">
    <property type="component" value="Unassembled WGS sequence"/>
</dbReference>
<comment type="caution">
    <text evidence="3">The sequence shown here is derived from an EMBL/GenBank/DDBJ whole genome shotgun (WGS) entry which is preliminary data.</text>
</comment>
<name>A0A8T1H8P0_9STRA</name>
<sequence>MVQASNVLLHFVDNSGSTLYYMRQLTTKVIASKRFTQAKKCPYRGSVVPTSAETIEGNFGHLHQHAALNKIARGRHARGCIVHGL</sequence>
<dbReference type="EMBL" id="RCML01000782">
    <property type="protein sequence ID" value="KAG2969564.1"/>
    <property type="molecule type" value="Genomic_DNA"/>
</dbReference>
<gene>
    <name evidence="1" type="ORF">PC113_g18394</name>
    <name evidence="2" type="ORF">PC118_g17375</name>
    <name evidence="3" type="ORF">PC129_g20414</name>
</gene>
<evidence type="ECO:0000313" key="3">
    <source>
        <dbReference type="EMBL" id="KAG3208563.1"/>
    </source>
</evidence>
<dbReference type="EMBL" id="RCMV01001446">
    <property type="protein sequence ID" value="KAG3208563.1"/>
    <property type="molecule type" value="Genomic_DNA"/>
</dbReference>
<organism evidence="3 4">
    <name type="scientific">Phytophthora cactorum</name>
    <dbReference type="NCBI Taxonomy" id="29920"/>
    <lineage>
        <taxon>Eukaryota</taxon>
        <taxon>Sar</taxon>
        <taxon>Stramenopiles</taxon>
        <taxon>Oomycota</taxon>
        <taxon>Peronosporomycetes</taxon>
        <taxon>Peronosporales</taxon>
        <taxon>Peronosporaceae</taxon>
        <taxon>Phytophthora</taxon>
    </lineage>
</organism>
<dbReference type="Proteomes" id="UP000697107">
    <property type="component" value="Unassembled WGS sequence"/>
</dbReference>
<protein>
    <submittedName>
        <fullName evidence="3">Uncharacterized protein</fullName>
    </submittedName>
</protein>
<dbReference type="AlphaFoldDB" id="A0A8T1H8P0"/>
<evidence type="ECO:0000313" key="1">
    <source>
        <dbReference type="EMBL" id="KAG2844477.1"/>
    </source>
</evidence>
<evidence type="ECO:0000313" key="2">
    <source>
        <dbReference type="EMBL" id="KAG2969564.1"/>
    </source>
</evidence>
<proteinExistence type="predicted"/>